<dbReference type="Gene3D" id="1.10.580.10">
    <property type="entry name" value="Citrate Synthase, domain 1"/>
    <property type="match status" value="1"/>
</dbReference>
<evidence type="ECO:0000256" key="1">
    <source>
        <dbReference type="ARBA" id="ARBA00005163"/>
    </source>
</evidence>
<sequence length="446" mass="50296">MNSFKNTMYEAFTANNVISPAYFDKYGVKRGLRNPDGTGVMAGVTNICNVHGYVVDDGEKKPADGKLIFRGYNIRDLVGRVEAEDRFGFEEIVYLLLTGRLPTVEELSDFSELLSDSRALPDDFFEDMILKAPSRDIMNKMARATLALYSYDSDPEAHTPEHEIDTAVSLIAKMPVIMICAYETKKRYYNDDSMFMHPLIKGQSTAENILSTLRPDRKFTHDEAKLLDLMLMLHAEHGGGNNSTFSCRVLTSSGTDPYSAYAAAIGSLKGSKHGGANRKVNEMMGFIKRNVSDWEDENEIYDYLKKLIRKEDGDKSGLIYGMGHGVYTLSDPRAVMLKKYAGKMAECTEFEREFRLLSSIENLTPQAFSEIKHSDKVMCANIDLYSGFVYRMLGIPEDLFTPMFAVSRMAGWCAHRFEEINSGRRIIRPAYKSVAPERPYIALGNR</sequence>
<evidence type="ECO:0000256" key="2">
    <source>
        <dbReference type="ARBA" id="ARBA00010566"/>
    </source>
</evidence>
<dbReference type="InterPro" id="IPR016142">
    <property type="entry name" value="Citrate_synth-like_lrg_a-sub"/>
</dbReference>
<dbReference type="GO" id="GO:0006099">
    <property type="term" value="P:tricarboxylic acid cycle"/>
    <property type="evidence" value="ECO:0007669"/>
    <property type="project" value="UniProtKB-UniPathway"/>
</dbReference>
<reference evidence="5 6" key="1">
    <citation type="submission" date="2016-10" db="EMBL/GenBank/DDBJ databases">
        <authorList>
            <person name="de Groot N.N."/>
        </authorList>
    </citation>
    <scope>NUCLEOTIDE SEQUENCE [LARGE SCALE GENOMIC DNA]</scope>
    <source>
        <strain evidence="5 6">KH2T6</strain>
    </source>
</reference>
<dbReference type="AlphaFoldDB" id="A0A1H7LB63"/>
<dbReference type="GO" id="GO:0036440">
    <property type="term" value="F:citrate synthase activity"/>
    <property type="evidence" value="ECO:0007669"/>
    <property type="project" value="UniProtKB-EC"/>
</dbReference>
<dbReference type="InterPro" id="IPR016143">
    <property type="entry name" value="Citrate_synth-like_sm_a-sub"/>
</dbReference>
<dbReference type="PANTHER" id="PTHR11739:SF4">
    <property type="entry name" value="CITRATE SYNTHASE, PEROXISOMAL"/>
    <property type="match status" value="1"/>
</dbReference>
<evidence type="ECO:0000313" key="6">
    <source>
        <dbReference type="Proteomes" id="UP000186015"/>
    </source>
</evidence>
<dbReference type="PANTHER" id="PTHR11739">
    <property type="entry name" value="CITRATE SYNTHASE"/>
    <property type="match status" value="1"/>
</dbReference>
<protein>
    <recommendedName>
        <fullName evidence="3">citrate synthase (unknown stereospecificity)</fullName>
        <ecNumber evidence="3">2.3.3.16</ecNumber>
    </recommendedName>
</protein>
<dbReference type="SUPFAM" id="SSF48256">
    <property type="entry name" value="Citrate synthase"/>
    <property type="match status" value="1"/>
</dbReference>
<organism evidence="5 6">
    <name type="scientific">Ruminococcus albus</name>
    <dbReference type="NCBI Taxonomy" id="1264"/>
    <lineage>
        <taxon>Bacteria</taxon>
        <taxon>Bacillati</taxon>
        <taxon>Bacillota</taxon>
        <taxon>Clostridia</taxon>
        <taxon>Eubacteriales</taxon>
        <taxon>Oscillospiraceae</taxon>
        <taxon>Ruminococcus</taxon>
    </lineage>
</organism>
<dbReference type="Gene3D" id="1.10.230.10">
    <property type="entry name" value="Cytochrome P450-Terp, domain 2"/>
    <property type="match status" value="1"/>
</dbReference>
<dbReference type="EC" id="2.3.3.16" evidence="3"/>
<evidence type="ECO:0000256" key="4">
    <source>
        <dbReference type="ARBA" id="ARBA00022679"/>
    </source>
</evidence>
<dbReference type="RefSeq" id="WP_074833580.1">
    <property type="nucleotide sequence ID" value="NZ_FOAT01000008.1"/>
</dbReference>
<gene>
    <name evidence="5" type="ORF">SAMN05216469_108138</name>
</gene>
<accession>A0A1H7LB63</accession>
<dbReference type="EMBL" id="FOAT01000008">
    <property type="protein sequence ID" value="SEK96056.1"/>
    <property type="molecule type" value="Genomic_DNA"/>
</dbReference>
<dbReference type="InterPro" id="IPR002020">
    <property type="entry name" value="Citrate_synthase"/>
</dbReference>
<evidence type="ECO:0000256" key="3">
    <source>
        <dbReference type="ARBA" id="ARBA00012972"/>
    </source>
</evidence>
<dbReference type="GO" id="GO:0005975">
    <property type="term" value="P:carbohydrate metabolic process"/>
    <property type="evidence" value="ECO:0007669"/>
    <property type="project" value="TreeGrafter"/>
</dbReference>
<dbReference type="Pfam" id="PF00285">
    <property type="entry name" value="Citrate_synt"/>
    <property type="match status" value="1"/>
</dbReference>
<dbReference type="GO" id="GO:0005829">
    <property type="term" value="C:cytosol"/>
    <property type="evidence" value="ECO:0007669"/>
    <property type="project" value="TreeGrafter"/>
</dbReference>
<evidence type="ECO:0000313" key="5">
    <source>
        <dbReference type="EMBL" id="SEK96056.1"/>
    </source>
</evidence>
<dbReference type="Proteomes" id="UP000186015">
    <property type="component" value="Unassembled WGS sequence"/>
</dbReference>
<dbReference type="PRINTS" id="PR00143">
    <property type="entry name" value="CITRTSNTHASE"/>
</dbReference>
<comment type="similarity">
    <text evidence="2">Belongs to the citrate synthase family.</text>
</comment>
<keyword evidence="4" id="KW-0808">Transferase</keyword>
<dbReference type="NCBIfam" id="NF010635">
    <property type="entry name" value="PRK14032.1"/>
    <property type="match status" value="1"/>
</dbReference>
<comment type="pathway">
    <text evidence="1">Carbohydrate metabolism; tricarboxylic acid cycle.</text>
</comment>
<name>A0A1H7LB63_RUMAL</name>
<dbReference type="UniPathway" id="UPA00223"/>
<proteinExistence type="inferred from homology"/>
<dbReference type="InterPro" id="IPR036969">
    <property type="entry name" value="Citrate_synthase_sf"/>
</dbReference>